<evidence type="ECO:0000256" key="7">
    <source>
        <dbReference type="ARBA" id="ARBA00022840"/>
    </source>
</evidence>
<dbReference type="InterPro" id="IPR050482">
    <property type="entry name" value="Sensor_HK_TwoCompSys"/>
</dbReference>
<comment type="catalytic activity">
    <reaction evidence="1">
        <text>ATP + protein L-histidine = ADP + protein N-phospho-L-histidine.</text>
        <dbReference type="EC" id="2.7.13.3"/>
    </reaction>
</comment>
<dbReference type="InterPro" id="IPR011712">
    <property type="entry name" value="Sig_transdc_His_kin_sub3_dim/P"/>
</dbReference>
<keyword evidence="4" id="KW-0808">Transferase</keyword>
<evidence type="ECO:0000256" key="3">
    <source>
        <dbReference type="ARBA" id="ARBA00022553"/>
    </source>
</evidence>
<feature type="transmembrane region" description="Helical" evidence="9">
    <location>
        <begin position="108"/>
        <end position="129"/>
    </location>
</feature>
<dbReference type="PANTHER" id="PTHR24421">
    <property type="entry name" value="NITRATE/NITRITE SENSOR PROTEIN NARX-RELATED"/>
    <property type="match status" value="1"/>
</dbReference>
<dbReference type="Proteomes" id="UP000031364">
    <property type="component" value="Unassembled WGS sequence"/>
</dbReference>
<evidence type="ECO:0000256" key="4">
    <source>
        <dbReference type="ARBA" id="ARBA00022679"/>
    </source>
</evidence>
<accession>A0ABR4ZL07</accession>
<evidence type="ECO:0000256" key="8">
    <source>
        <dbReference type="ARBA" id="ARBA00023012"/>
    </source>
</evidence>
<protein>
    <recommendedName>
        <fullName evidence="2">histidine kinase</fullName>
        <ecNumber evidence="2">2.7.13.3</ecNumber>
    </recommendedName>
</protein>
<evidence type="ECO:0000313" key="12">
    <source>
        <dbReference type="Proteomes" id="UP000031364"/>
    </source>
</evidence>
<dbReference type="InterPro" id="IPR036890">
    <property type="entry name" value="HATPase_C_sf"/>
</dbReference>
<reference evidence="11 12" key="1">
    <citation type="journal article" date="2014" name="Int. J. Syst. Evol. Microbiol.">
        <title>Nocardia vulneris sp. nov., isolated from wounds of human patients in North America.</title>
        <authorList>
            <person name="Lasker B.A."/>
            <person name="Bell M."/>
            <person name="Klenk H.P."/>
            <person name="Sproer C."/>
            <person name="Schumann C."/>
            <person name="Schumann P."/>
            <person name="Brown J.M."/>
        </authorList>
    </citation>
    <scope>NUCLEOTIDE SEQUENCE [LARGE SCALE GENOMIC DNA]</scope>
    <source>
        <strain evidence="11 12">W9851</strain>
    </source>
</reference>
<dbReference type="Pfam" id="PF07730">
    <property type="entry name" value="HisKA_3"/>
    <property type="match status" value="1"/>
</dbReference>
<feature type="transmembrane region" description="Helical" evidence="9">
    <location>
        <begin position="164"/>
        <end position="192"/>
    </location>
</feature>
<dbReference type="PANTHER" id="PTHR24421:SF10">
    <property type="entry name" value="NITRATE_NITRITE SENSOR PROTEIN NARQ"/>
    <property type="match status" value="1"/>
</dbReference>
<sequence>MRSATGPLVRPSTYLRGVYLALGGVAAIPYVGLAATFVIGLRREGATAGDLALVLALAAGTAAVAVGVTLLPAVRVLEIVVVRALLGVSLPDPDPSSSRAWESRTRGAVWYFLTLIVGGCATSVFIWAVPTAATMLVVPFAGSHEATLHLTERFTVSAPDLPTAILTGCAGAGLLAVALYVVAGAGSLLVWLAPTLLGPTQADQMAALRRQERKLAAGNRLARELHDSVGHALTAMTMQAGAAGRVLDADPEFARHALRQIEVVGRAALDELDQALGMLRRGVDAELSGSTLAGLEQLTAGCHGARIATTIVGDLNTVPDLISREAFRVLQEALTNAVRHGDGGAIDLVVRAAPPVVQLEVSNGVARGSSAGHGRGLIGMRERVLVLGGELRAGATGERWSVDATLPWVVTP</sequence>
<dbReference type="Gene3D" id="3.30.565.10">
    <property type="entry name" value="Histidine kinase-like ATPase, C-terminal domain"/>
    <property type="match status" value="1"/>
</dbReference>
<evidence type="ECO:0000256" key="2">
    <source>
        <dbReference type="ARBA" id="ARBA00012438"/>
    </source>
</evidence>
<evidence type="ECO:0000256" key="1">
    <source>
        <dbReference type="ARBA" id="ARBA00000085"/>
    </source>
</evidence>
<evidence type="ECO:0000256" key="9">
    <source>
        <dbReference type="SAM" id="Phobius"/>
    </source>
</evidence>
<proteinExistence type="predicted"/>
<keyword evidence="6" id="KW-0418">Kinase</keyword>
<feature type="domain" description="Signal transduction histidine kinase subgroup 3 dimerisation and phosphoacceptor" evidence="10">
    <location>
        <begin position="219"/>
        <end position="282"/>
    </location>
</feature>
<keyword evidence="8" id="KW-0902">Two-component regulatory system</keyword>
<dbReference type="SUPFAM" id="SSF55874">
    <property type="entry name" value="ATPase domain of HSP90 chaperone/DNA topoisomerase II/histidine kinase"/>
    <property type="match status" value="1"/>
</dbReference>
<evidence type="ECO:0000259" key="10">
    <source>
        <dbReference type="Pfam" id="PF07730"/>
    </source>
</evidence>
<dbReference type="EC" id="2.7.13.3" evidence="2"/>
<gene>
    <name evidence="11" type="ORF">FG87_04655</name>
</gene>
<keyword evidence="9" id="KW-0472">Membrane</keyword>
<feature type="transmembrane region" description="Helical" evidence="9">
    <location>
        <begin position="18"/>
        <end position="39"/>
    </location>
</feature>
<dbReference type="Gene3D" id="1.20.5.1930">
    <property type="match status" value="1"/>
</dbReference>
<keyword evidence="9" id="KW-0812">Transmembrane</keyword>
<keyword evidence="7" id="KW-0067">ATP-binding</keyword>
<evidence type="ECO:0000256" key="6">
    <source>
        <dbReference type="ARBA" id="ARBA00022777"/>
    </source>
</evidence>
<name>A0ABR4ZL07_9NOCA</name>
<evidence type="ECO:0000313" key="11">
    <source>
        <dbReference type="EMBL" id="KIA66096.1"/>
    </source>
</evidence>
<dbReference type="CDD" id="cd16917">
    <property type="entry name" value="HATPase_UhpB-NarQ-NarX-like"/>
    <property type="match status" value="1"/>
</dbReference>
<keyword evidence="12" id="KW-1185">Reference proteome</keyword>
<feature type="transmembrane region" description="Helical" evidence="9">
    <location>
        <begin position="51"/>
        <end position="74"/>
    </location>
</feature>
<keyword evidence="9" id="KW-1133">Transmembrane helix</keyword>
<keyword evidence="5" id="KW-0547">Nucleotide-binding</keyword>
<organism evidence="11 12">
    <name type="scientific">Nocardia vulneris</name>
    <dbReference type="NCBI Taxonomy" id="1141657"/>
    <lineage>
        <taxon>Bacteria</taxon>
        <taxon>Bacillati</taxon>
        <taxon>Actinomycetota</taxon>
        <taxon>Actinomycetes</taxon>
        <taxon>Mycobacteriales</taxon>
        <taxon>Nocardiaceae</taxon>
        <taxon>Nocardia</taxon>
    </lineage>
</organism>
<dbReference type="EMBL" id="JNFP01000004">
    <property type="protein sequence ID" value="KIA66096.1"/>
    <property type="molecule type" value="Genomic_DNA"/>
</dbReference>
<keyword evidence="3" id="KW-0597">Phosphoprotein</keyword>
<evidence type="ECO:0000256" key="5">
    <source>
        <dbReference type="ARBA" id="ARBA00022741"/>
    </source>
</evidence>
<comment type="caution">
    <text evidence="11">The sequence shown here is derived from an EMBL/GenBank/DDBJ whole genome shotgun (WGS) entry which is preliminary data.</text>
</comment>